<dbReference type="STRING" id="215743.ROSMUCSMR3_01138"/>
<dbReference type="Proteomes" id="UP000030021">
    <property type="component" value="Unassembled WGS sequence"/>
</dbReference>
<organism evidence="2 3">
    <name type="scientific">Roseovarius mucosus DSM 17069</name>
    <dbReference type="NCBI Taxonomy" id="1288298"/>
    <lineage>
        <taxon>Bacteria</taxon>
        <taxon>Pseudomonadati</taxon>
        <taxon>Pseudomonadota</taxon>
        <taxon>Alphaproteobacteria</taxon>
        <taxon>Rhodobacterales</taxon>
        <taxon>Roseobacteraceae</taxon>
        <taxon>Roseovarius</taxon>
    </lineage>
</organism>
<dbReference type="PATRIC" id="fig|1288298.3.peg.1980"/>
<gene>
    <name evidence="2" type="ORF">rosmuc_01965</name>
</gene>
<dbReference type="HOGENOM" id="CLU_171065_1_0_5"/>
<reference evidence="2 3" key="1">
    <citation type="submission" date="2013-01" db="EMBL/GenBank/DDBJ databases">
        <authorList>
            <person name="Fiebig A."/>
            <person name="Goeker M."/>
            <person name="Klenk H.-P.P."/>
        </authorList>
    </citation>
    <scope>NUCLEOTIDE SEQUENCE [LARGE SCALE GENOMIC DNA]</scope>
    <source>
        <strain evidence="2 3">DSM 17069</strain>
    </source>
</reference>
<evidence type="ECO:0000313" key="2">
    <source>
        <dbReference type="EMBL" id="KGM88268.1"/>
    </source>
</evidence>
<dbReference type="RefSeq" id="WP_052115312.1">
    <property type="nucleotide sequence ID" value="NZ_KN293979.1"/>
</dbReference>
<dbReference type="AlphaFoldDB" id="A0A0A0HQD0"/>
<keyword evidence="1" id="KW-1133">Transmembrane helix</keyword>
<keyword evidence="1" id="KW-0812">Transmembrane</keyword>
<dbReference type="Pfam" id="PF20082">
    <property type="entry name" value="DUF6476"/>
    <property type="match status" value="1"/>
</dbReference>
<name>A0A0A0HQD0_9RHOB</name>
<accession>A0A0A0HQD0</accession>
<dbReference type="InterPro" id="IPR045519">
    <property type="entry name" value="DUF6476"/>
</dbReference>
<sequence>MDDNSPPVAPATLKFLARLVTLLTATMVVGLIVMIGLFVTRFWGDEAGTLALPDSVTLPADTRATAVTQGADWFAIVTEDNRILIYDRQNGSLRQTVTIETQN</sequence>
<dbReference type="OrthoDB" id="7872651at2"/>
<protein>
    <submittedName>
        <fullName evidence="2">Uncharacterized protein</fullName>
    </submittedName>
</protein>
<evidence type="ECO:0000256" key="1">
    <source>
        <dbReference type="SAM" id="Phobius"/>
    </source>
</evidence>
<comment type="caution">
    <text evidence="2">The sequence shown here is derived from an EMBL/GenBank/DDBJ whole genome shotgun (WGS) entry which is preliminary data.</text>
</comment>
<dbReference type="EMBL" id="AONH01000010">
    <property type="protein sequence ID" value="KGM88268.1"/>
    <property type="molecule type" value="Genomic_DNA"/>
</dbReference>
<dbReference type="eggNOG" id="ENOG5032ZZI">
    <property type="taxonomic scope" value="Bacteria"/>
</dbReference>
<proteinExistence type="predicted"/>
<keyword evidence="1" id="KW-0472">Membrane</keyword>
<evidence type="ECO:0000313" key="3">
    <source>
        <dbReference type="Proteomes" id="UP000030021"/>
    </source>
</evidence>
<feature type="transmembrane region" description="Helical" evidence="1">
    <location>
        <begin position="15"/>
        <end position="39"/>
    </location>
</feature>